<sequence length="320" mass="35249">MVGMLSSGEVPSQWFSLPKVGRSAIPTPVHLIASATSIRLTHRFRLHSLLRSYFQKLVHIRPLHKLKQGFSTIPLSTHTSICSTFFNGRDNTNDLTNEDMPNSKTSTGNSFTGRQWTNLLLALNIIVYIAQVGTQNDLILWGAKINRLIDKGQLWRLVTSSFLHANVGHLLVNCYSLNNVGPTMERLSGPKRFLAIYFTSAIASSAMSYWCSQAPAVGASGAVFGLVGSLAVFVMRHRGLVGGGKEDLKHIAYVIVLNMSIGLFSKGIDNWGHLGGLLGGAATAWLLGPAWKYEFSSTDRRRIFADKAPIFYLINRKTRS</sequence>
<name>A0A2P6PDB0_ROSCH</name>
<dbReference type="PANTHER" id="PTHR43731">
    <property type="entry name" value="RHOMBOID PROTEASE"/>
    <property type="match status" value="1"/>
</dbReference>
<dbReference type="Gene3D" id="1.20.1540.10">
    <property type="entry name" value="Rhomboid-like"/>
    <property type="match status" value="1"/>
</dbReference>
<evidence type="ECO:0000256" key="4">
    <source>
        <dbReference type="ARBA" id="ARBA00022989"/>
    </source>
</evidence>
<keyword evidence="8" id="KW-1185">Reference proteome</keyword>
<dbReference type="Gramene" id="PRQ19918">
    <property type="protein sequence ID" value="PRQ19918"/>
    <property type="gene ID" value="RchiOBHm_Chr7g0222531"/>
</dbReference>
<dbReference type="OrthoDB" id="418595at2759"/>
<dbReference type="EMBL" id="PDCK01000045">
    <property type="protein sequence ID" value="PRQ19918.1"/>
    <property type="molecule type" value="Genomic_DNA"/>
</dbReference>
<organism evidence="7 8">
    <name type="scientific">Rosa chinensis</name>
    <name type="common">China rose</name>
    <dbReference type="NCBI Taxonomy" id="74649"/>
    <lineage>
        <taxon>Eukaryota</taxon>
        <taxon>Viridiplantae</taxon>
        <taxon>Streptophyta</taxon>
        <taxon>Embryophyta</taxon>
        <taxon>Tracheophyta</taxon>
        <taxon>Spermatophyta</taxon>
        <taxon>Magnoliopsida</taxon>
        <taxon>eudicotyledons</taxon>
        <taxon>Gunneridae</taxon>
        <taxon>Pentapetalae</taxon>
        <taxon>rosids</taxon>
        <taxon>fabids</taxon>
        <taxon>Rosales</taxon>
        <taxon>Rosaceae</taxon>
        <taxon>Rosoideae</taxon>
        <taxon>Rosoideae incertae sedis</taxon>
        <taxon>Rosa</taxon>
    </lineage>
</organism>
<evidence type="ECO:0000313" key="8">
    <source>
        <dbReference type="Proteomes" id="UP000238479"/>
    </source>
</evidence>
<evidence type="ECO:0000256" key="2">
    <source>
        <dbReference type="ARBA" id="ARBA00009045"/>
    </source>
</evidence>
<reference evidence="7 8" key="1">
    <citation type="journal article" date="2018" name="Nat. Genet.">
        <title>The Rosa genome provides new insights in the design of modern roses.</title>
        <authorList>
            <person name="Bendahmane M."/>
        </authorList>
    </citation>
    <scope>NUCLEOTIDE SEQUENCE [LARGE SCALE GENOMIC DNA]</scope>
    <source>
        <strain evidence="8">cv. Old Blush</strain>
    </source>
</reference>
<dbReference type="Pfam" id="PF01694">
    <property type="entry name" value="Rhomboid"/>
    <property type="match status" value="1"/>
</dbReference>
<evidence type="ECO:0000259" key="6">
    <source>
        <dbReference type="Pfam" id="PF01694"/>
    </source>
</evidence>
<dbReference type="InterPro" id="IPR035952">
    <property type="entry name" value="Rhomboid-like_sf"/>
</dbReference>
<keyword evidence="7" id="KW-0645">Protease</keyword>
<protein>
    <submittedName>
        <fullName evidence="7">Putative rhomboid protease</fullName>
        <ecNumber evidence="7">3.4.21.105</ecNumber>
    </submittedName>
</protein>
<dbReference type="GO" id="GO:0004252">
    <property type="term" value="F:serine-type endopeptidase activity"/>
    <property type="evidence" value="ECO:0007669"/>
    <property type="project" value="InterPro"/>
</dbReference>
<evidence type="ECO:0000256" key="1">
    <source>
        <dbReference type="ARBA" id="ARBA00004141"/>
    </source>
</evidence>
<dbReference type="FunFam" id="1.20.1540.10:FF:000015">
    <property type="entry name" value="RHOMBOID-like protein 10 chloroplastic"/>
    <property type="match status" value="1"/>
</dbReference>
<proteinExistence type="inferred from homology"/>
<dbReference type="STRING" id="74649.A0A2P6PDB0"/>
<evidence type="ECO:0000256" key="3">
    <source>
        <dbReference type="ARBA" id="ARBA00022692"/>
    </source>
</evidence>
<keyword evidence="4" id="KW-1133">Transmembrane helix</keyword>
<evidence type="ECO:0000313" key="7">
    <source>
        <dbReference type="EMBL" id="PRQ19918.1"/>
    </source>
</evidence>
<dbReference type="SUPFAM" id="SSF144091">
    <property type="entry name" value="Rhomboid-like"/>
    <property type="match status" value="1"/>
</dbReference>
<dbReference type="GO" id="GO:0006508">
    <property type="term" value="P:proteolysis"/>
    <property type="evidence" value="ECO:0007669"/>
    <property type="project" value="UniProtKB-KW"/>
</dbReference>
<keyword evidence="7" id="KW-0378">Hydrolase</keyword>
<dbReference type="Proteomes" id="UP000238479">
    <property type="component" value="Chromosome 7"/>
</dbReference>
<evidence type="ECO:0000256" key="5">
    <source>
        <dbReference type="ARBA" id="ARBA00023136"/>
    </source>
</evidence>
<accession>A0A2P6PDB0</accession>
<dbReference type="AlphaFoldDB" id="A0A2P6PDB0"/>
<comment type="similarity">
    <text evidence="2">Belongs to the peptidase S54 family.</text>
</comment>
<dbReference type="EC" id="3.4.21.105" evidence="7"/>
<keyword evidence="3" id="KW-0812">Transmembrane</keyword>
<comment type="subcellular location">
    <subcellularLocation>
        <location evidence="1">Membrane</location>
        <topology evidence="1">Multi-pass membrane protein</topology>
    </subcellularLocation>
</comment>
<dbReference type="PANTHER" id="PTHR43731:SF26">
    <property type="entry name" value="RHOMBOID-LIKE PROTEIN 10, CHLOROPLASTIC"/>
    <property type="match status" value="1"/>
</dbReference>
<feature type="domain" description="Peptidase S54 rhomboid" evidence="6">
    <location>
        <begin position="151"/>
        <end position="288"/>
    </location>
</feature>
<keyword evidence="5" id="KW-0472">Membrane</keyword>
<gene>
    <name evidence="7" type="ORF">RchiOBHm_Chr7g0222531</name>
</gene>
<dbReference type="InterPro" id="IPR022764">
    <property type="entry name" value="Peptidase_S54_rhomboid_dom"/>
</dbReference>
<dbReference type="GO" id="GO:0031969">
    <property type="term" value="C:chloroplast membrane"/>
    <property type="evidence" value="ECO:0007669"/>
    <property type="project" value="TreeGrafter"/>
</dbReference>
<dbReference type="OMA" id="IFADRAP"/>
<comment type="caution">
    <text evidence="7">The sequence shown here is derived from an EMBL/GenBank/DDBJ whole genome shotgun (WGS) entry which is preliminary data.</text>
</comment>
<dbReference type="InterPro" id="IPR050925">
    <property type="entry name" value="Rhomboid_protease_S54"/>
</dbReference>